<dbReference type="Proteomes" id="UP001147760">
    <property type="component" value="Unassembled WGS sequence"/>
</dbReference>
<keyword evidence="3" id="KW-1185">Reference proteome</keyword>
<gene>
    <name evidence="2" type="ORF">N7530_012805</name>
</gene>
<feature type="region of interest" description="Disordered" evidence="1">
    <location>
        <begin position="1"/>
        <end position="60"/>
    </location>
</feature>
<reference evidence="2" key="2">
    <citation type="journal article" date="2023" name="IMA Fungus">
        <title>Comparative genomic study of the Penicillium genus elucidates a diverse pangenome and 15 lateral gene transfer events.</title>
        <authorList>
            <person name="Petersen C."/>
            <person name="Sorensen T."/>
            <person name="Nielsen M.R."/>
            <person name="Sondergaard T.E."/>
            <person name="Sorensen J.L."/>
            <person name="Fitzpatrick D.A."/>
            <person name="Frisvad J.C."/>
            <person name="Nielsen K.L."/>
        </authorList>
    </citation>
    <scope>NUCLEOTIDE SEQUENCE</scope>
    <source>
        <strain evidence="2">IBT 17660</strain>
    </source>
</reference>
<evidence type="ECO:0000313" key="2">
    <source>
        <dbReference type="EMBL" id="KAJ5453338.1"/>
    </source>
</evidence>
<evidence type="ECO:0000313" key="3">
    <source>
        <dbReference type="Proteomes" id="UP001147760"/>
    </source>
</evidence>
<dbReference type="EMBL" id="JAPWDO010000011">
    <property type="protein sequence ID" value="KAJ5453338.1"/>
    <property type="molecule type" value="Genomic_DNA"/>
</dbReference>
<organism evidence="2 3">
    <name type="scientific">Penicillium desertorum</name>
    <dbReference type="NCBI Taxonomy" id="1303715"/>
    <lineage>
        <taxon>Eukaryota</taxon>
        <taxon>Fungi</taxon>
        <taxon>Dikarya</taxon>
        <taxon>Ascomycota</taxon>
        <taxon>Pezizomycotina</taxon>
        <taxon>Eurotiomycetes</taxon>
        <taxon>Eurotiomycetidae</taxon>
        <taxon>Eurotiales</taxon>
        <taxon>Aspergillaceae</taxon>
        <taxon>Penicillium</taxon>
    </lineage>
</organism>
<feature type="compositionally biased region" description="Low complexity" evidence="1">
    <location>
        <begin position="33"/>
        <end position="44"/>
    </location>
</feature>
<evidence type="ECO:0000256" key="1">
    <source>
        <dbReference type="SAM" id="MobiDB-lite"/>
    </source>
</evidence>
<protein>
    <submittedName>
        <fullName evidence="2">Uncharacterized protein</fullName>
    </submittedName>
</protein>
<name>A0A9X0BFI7_9EURO</name>
<accession>A0A9X0BFI7</accession>
<dbReference type="AlphaFoldDB" id="A0A9X0BFI7"/>
<proteinExistence type="predicted"/>
<sequence length="60" mass="6401">MPAPTPRRAPDHLASAVPTPHAGGFLYYGPHQSPRSLPPREGGPLRPPFPPQPFGELANP</sequence>
<reference evidence="2" key="1">
    <citation type="submission" date="2022-12" db="EMBL/GenBank/DDBJ databases">
        <authorList>
            <person name="Petersen C."/>
        </authorList>
    </citation>
    <scope>NUCLEOTIDE SEQUENCE</scope>
    <source>
        <strain evidence="2">IBT 17660</strain>
    </source>
</reference>
<comment type="caution">
    <text evidence="2">The sequence shown here is derived from an EMBL/GenBank/DDBJ whole genome shotgun (WGS) entry which is preliminary data.</text>
</comment>